<evidence type="ECO:0000313" key="2">
    <source>
        <dbReference type="Proteomes" id="UP000616499"/>
    </source>
</evidence>
<evidence type="ECO:0000313" key="1">
    <source>
        <dbReference type="EMBL" id="GGM29704.1"/>
    </source>
</evidence>
<dbReference type="Proteomes" id="UP000616499">
    <property type="component" value="Unassembled WGS sequence"/>
</dbReference>
<sequence length="63" mass="7002">MSAINYKDWKGRPQRLAIALEAAPVMTCLTVKVLGLWLCQHSCLHAAMPTPVLFVQNLGPWVI</sequence>
<proteinExistence type="predicted"/>
<protein>
    <submittedName>
        <fullName evidence="1">Uncharacterized protein</fullName>
    </submittedName>
</protein>
<accession>A0ABQ2H2T0</accession>
<organism evidence="1 2">
    <name type="scientific">Pseudomonas asuensis</name>
    <dbReference type="NCBI Taxonomy" id="1825787"/>
    <lineage>
        <taxon>Bacteria</taxon>
        <taxon>Pseudomonadati</taxon>
        <taxon>Pseudomonadota</taxon>
        <taxon>Gammaproteobacteria</taxon>
        <taxon>Pseudomonadales</taxon>
        <taxon>Pseudomonadaceae</taxon>
        <taxon>Pseudomonas</taxon>
    </lineage>
</organism>
<name>A0ABQ2H2T0_9PSED</name>
<reference evidence="2" key="1">
    <citation type="journal article" date="2019" name="Int. J. Syst. Evol. Microbiol.">
        <title>The Global Catalogue of Microorganisms (GCM) 10K type strain sequencing project: providing services to taxonomists for standard genome sequencing and annotation.</title>
        <authorList>
            <consortium name="The Broad Institute Genomics Platform"/>
            <consortium name="The Broad Institute Genome Sequencing Center for Infectious Disease"/>
            <person name="Wu L."/>
            <person name="Ma J."/>
        </authorList>
    </citation>
    <scope>NUCLEOTIDE SEQUENCE [LARGE SCALE GENOMIC DNA]</scope>
    <source>
        <strain evidence="2">JCM 13501</strain>
    </source>
</reference>
<keyword evidence="2" id="KW-1185">Reference proteome</keyword>
<comment type="caution">
    <text evidence="1">The sequence shown here is derived from an EMBL/GenBank/DDBJ whole genome shotgun (WGS) entry which is preliminary data.</text>
</comment>
<gene>
    <name evidence="1" type="ORF">GCM10009425_45320</name>
</gene>
<dbReference type="EMBL" id="BMNW01000016">
    <property type="protein sequence ID" value="GGM29704.1"/>
    <property type="molecule type" value="Genomic_DNA"/>
</dbReference>